<keyword evidence="2" id="KW-1185">Reference proteome</keyword>
<proteinExistence type="predicted"/>
<evidence type="ECO:0000313" key="2">
    <source>
        <dbReference type="Proteomes" id="UP000253318"/>
    </source>
</evidence>
<sequence>MPRRKVALIGCRTVATLGILVAGGCTAHAVRVNLRDGHPWVRDEQTEYRLGLFWDRMDDSARD</sequence>
<dbReference type="EMBL" id="QEIN01000335">
    <property type="protein sequence ID" value="RCV49306.1"/>
    <property type="molecule type" value="Genomic_DNA"/>
</dbReference>
<name>A0A368SYK5_9ACTN</name>
<dbReference type="PROSITE" id="PS51257">
    <property type="entry name" value="PROKAR_LIPOPROTEIN"/>
    <property type="match status" value="1"/>
</dbReference>
<dbReference type="Proteomes" id="UP000253318">
    <property type="component" value="Unassembled WGS sequence"/>
</dbReference>
<protein>
    <submittedName>
        <fullName evidence="1">Uncharacterized protein</fullName>
    </submittedName>
</protein>
<accession>A0A368SYK5</accession>
<reference evidence="1 2" key="1">
    <citation type="submission" date="2018-04" db="EMBL/GenBank/DDBJ databases">
        <title>Novel actinobacteria from marine sediment.</title>
        <authorList>
            <person name="Ng Z.Y."/>
            <person name="Tan G.Y.A."/>
        </authorList>
    </citation>
    <scope>NUCLEOTIDE SEQUENCE [LARGE SCALE GENOMIC DNA]</scope>
    <source>
        <strain evidence="1 2">TPS81</strain>
    </source>
</reference>
<dbReference type="AlphaFoldDB" id="A0A368SYK5"/>
<organism evidence="1 2">
    <name type="scientific">Marinitenerispora sediminis</name>
    <dbReference type="NCBI Taxonomy" id="1931232"/>
    <lineage>
        <taxon>Bacteria</taxon>
        <taxon>Bacillati</taxon>
        <taxon>Actinomycetota</taxon>
        <taxon>Actinomycetes</taxon>
        <taxon>Streptosporangiales</taxon>
        <taxon>Nocardiopsidaceae</taxon>
        <taxon>Marinitenerispora</taxon>
    </lineage>
</organism>
<gene>
    <name evidence="1" type="ORF">DEF24_25345</name>
</gene>
<evidence type="ECO:0000313" key="1">
    <source>
        <dbReference type="EMBL" id="RCV49306.1"/>
    </source>
</evidence>
<comment type="caution">
    <text evidence="1">The sequence shown here is derived from an EMBL/GenBank/DDBJ whole genome shotgun (WGS) entry which is preliminary data.</text>
</comment>
<dbReference type="RefSeq" id="WP_114400784.1">
    <property type="nucleotide sequence ID" value="NZ_QEIM01000296.1"/>
</dbReference>